<comment type="caution">
    <text evidence="1">The sequence shown here is derived from an EMBL/GenBank/DDBJ whole genome shotgun (WGS) entry which is preliminary data.</text>
</comment>
<evidence type="ECO:0000313" key="2">
    <source>
        <dbReference type="Proteomes" id="UP000622604"/>
    </source>
</evidence>
<evidence type="ECO:0000313" key="1">
    <source>
        <dbReference type="EMBL" id="GGZ72778.1"/>
    </source>
</evidence>
<evidence type="ECO:0008006" key="3">
    <source>
        <dbReference type="Google" id="ProtNLM"/>
    </source>
</evidence>
<proteinExistence type="predicted"/>
<dbReference type="AlphaFoldDB" id="A0A8H9IHK3"/>
<name>A0A8H9IHK3_9ALTE</name>
<organism evidence="1 2">
    <name type="scientific">Paraglaciecola chathamensis</name>
    <dbReference type="NCBI Taxonomy" id="368405"/>
    <lineage>
        <taxon>Bacteria</taxon>
        <taxon>Pseudomonadati</taxon>
        <taxon>Pseudomonadota</taxon>
        <taxon>Gammaproteobacteria</taxon>
        <taxon>Alteromonadales</taxon>
        <taxon>Alteromonadaceae</taxon>
        <taxon>Paraglaciecola</taxon>
    </lineage>
</organism>
<reference evidence="1" key="1">
    <citation type="journal article" date="2014" name="Int. J. Syst. Evol. Microbiol.">
        <title>Complete genome sequence of Corynebacterium casei LMG S-19264T (=DSM 44701T), isolated from a smear-ripened cheese.</title>
        <authorList>
            <consortium name="US DOE Joint Genome Institute (JGI-PGF)"/>
            <person name="Walter F."/>
            <person name="Albersmeier A."/>
            <person name="Kalinowski J."/>
            <person name="Ruckert C."/>
        </authorList>
    </citation>
    <scope>NUCLEOTIDE SEQUENCE</scope>
    <source>
        <strain evidence="1">KCTC 32337</strain>
    </source>
</reference>
<accession>A0A8H9IHK3</accession>
<protein>
    <recommendedName>
        <fullName evidence="3">2OG-Fe(II) oxygenase</fullName>
    </recommendedName>
</protein>
<dbReference type="RefSeq" id="WP_007991569.1">
    <property type="nucleotide sequence ID" value="NZ_BMZC01000010.1"/>
</dbReference>
<gene>
    <name evidence="1" type="ORF">GCM10011274_33860</name>
</gene>
<dbReference type="EMBL" id="BMZC01000010">
    <property type="protein sequence ID" value="GGZ72778.1"/>
    <property type="molecule type" value="Genomic_DNA"/>
</dbReference>
<reference evidence="1" key="2">
    <citation type="submission" date="2020-09" db="EMBL/GenBank/DDBJ databases">
        <authorList>
            <person name="Sun Q."/>
            <person name="Kim S."/>
        </authorList>
    </citation>
    <scope>NUCLEOTIDE SEQUENCE</scope>
    <source>
        <strain evidence="1">KCTC 32337</strain>
    </source>
</reference>
<sequence>MLARVRNKVLFTSKRFSAYLVTYPNQHKVMNHIDPVAKGKYFKFNIVLRQPKMGGVFHCQKCIVNLFGRVYLFRPDKYEHSVTRIEEGERKLLSFALIL</sequence>
<dbReference type="Proteomes" id="UP000622604">
    <property type="component" value="Unassembled WGS sequence"/>
</dbReference>